<keyword evidence="6" id="KW-0862">Zinc</keyword>
<accession>A0A0G1UHR2</accession>
<dbReference type="InterPro" id="IPR038371">
    <property type="entry name" value="Cu_polyphenol_OxRdtase_sf"/>
</dbReference>
<dbReference type="Proteomes" id="UP000034877">
    <property type="component" value="Unassembled WGS sequence"/>
</dbReference>
<evidence type="ECO:0000256" key="4">
    <source>
        <dbReference type="ARBA" id="ARBA00022723"/>
    </source>
</evidence>
<evidence type="ECO:0000256" key="3">
    <source>
        <dbReference type="ARBA" id="ARBA00022679"/>
    </source>
</evidence>
<evidence type="ECO:0000256" key="7">
    <source>
        <dbReference type="ARBA" id="ARBA00047989"/>
    </source>
</evidence>
<evidence type="ECO:0008006" key="12">
    <source>
        <dbReference type="Google" id="ProtNLM"/>
    </source>
</evidence>
<comment type="caution">
    <text evidence="10">The sequence shown here is derived from an EMBL/GenBank/DDBJ whole genome shotgun (WGS) entry which is preliminary data.</text>
</comment>
<evidence type="ECO:0000256" key="6">
    <source>
        <dbReference type="ARBA" id="ARBA00022833"/>
    </source>
</evidence>
<organism evidence="10 11">
    <name type="scientific">Candidatus Amesbacteria bacterium GW2011_GWC1_48_10</name>
    <dbReference type="NCBI Taxonomy" id="1618365"/>
    <lineage>
        <taxon>Bacteria</taxon>
        <taxon>Candidatus Amesiibacteriota</taxon>
    </lineage>
</organism>
<dbReference type="GO" id="GO:0016787">
    <property type="term" value="F:hydrolase activity"/>
    <property type="evidence" value="ECO:0007669"/>
    <property type="project" value="UniProtKB-KW"/>
</dbReference>
<dbReference type="CDD" id="cd16833">
    <property type="entry name" value="YfiH"/>
    <property type="match status" value="1"/>
</dbReference>
<gene>
    <name evidence="10" type="ORF">UY22_C0018G0009</name>
</gene>
<dbReference type="Gene3D" id="3.60.140.10">
    <property type="entry name" value="CNF1/YfiH-like putative cysteine hydrolases"/>
    <property type="match status" value="1"/>
</dbReference>
<sequence>MLRYSEFMLKSKLLAGFGEVVYGVSEVADGNMSVNWGDTVTVDCNRRKFLGKLGIKQEDCVIASLELGTRIVEVGSSQKDKYVEGDALVMKEEGVGLFMLTADCHATVVYDPVKKILVLVHLGRQGLDRELPEKVIKEMESLGSWAGNVIAAAGPGISRESYVWEGDLPFAHPGWTEFVERGTDGKWRIDMAGFLRRQFFEAGVREKNIEISSVDVYSDSRFYSHVRSVKTGEAEGRFATVVMIRKSLG</sequence>
<keyword evidence="5" id="KW-0378">Hydrolase</keyword>
<dbReference type="SUPFAM" id="SSF64438">
    <property type="entry name" value="CNF1/YfiH-like putative cysteine hydrolases"/>
    <property type="match status" value="1"/>
</dbReference>
<name>A0A0G1UHR2_9BACT</name>
<comment type="catalytic activity">
    <reaction evidence="9">
        <text>S-methyl-5'-thioadenosine + phosphate = 5-(methylsulfanyl)-alpha-D-ribose 1-phosphate + adenine</text>
        <dbReference type="Rhea" id="RHEA:11852"/>
        <dbReference type="ChEBI" id="CHEBI:16708"/>
        <dbReference type="ChEBI" id="CHEBI:17509"/>
        <dbReference type="ChEBI" id="CHEBI:43474"/>
        <dbReference type="ChEBI" id="CHEBI:58533"/>
        <dbReference type="EC" id="2.4.2.28"/>
    </reaction>
    <physiologicalReaction direction="left-to-right" evidence="9">
        <dbReference type="Rhea" id="RHEA:11853"/>
    </physiologicalReaction>
</comment>
<evidence type="ECO:0000256" key="1">
    <source>
        <dbReference type="ARBA" id="ARBA00000553"/>
    </source>
</evidence>
<dbReference type="GO" id="GO:0017061">
    <property type="term" value="F:S-methyl-5-thioadenosine phosphorylase activity"/>
    <property type="evidence" value="ECO:0007669"/>
    <property type="project" value="UniProtKB-EC"/>
</dbReference>
<dbReference type="Pfam" id="PF02578">
    <property type="entry name" value="Cu-oxidase_4"/>
    <property type="match status" value="1"/>
</dbReference>
<proteinExistence type="inferred from homology"/>
<evidence type="ECO:0000256" key="5">
    <source>
        <dbReference type="ARBA" id="ARBA00022801"/>
    </source>
</evidence>
<dbReference type="InterPro" id="IPR011324">
    <property type="entry name" value="Cytotoxic_necrot_fac-like_cat"/>
</dbReference>
<evidence type="ECO:0000313" key="10">
    <source>
        <dbReference type="EMBL" id="KKU93702.1"/>
    </source>
</evidence>
<reference evidence="10 11" key="1">
    <citation type="journal article" date="2015" name="Nature">
        <title>rRNA introns, odd ribosomes, and small enigmatic genomes across a large radiation of phyla.</title>
        <authorList>
            <person name="Brown C.T."/>
            <person name="Hug L.A."/>
            <person name="Thomas B.C."/>
            <person name="Sharon I."/>
            <person name="Castelle C.J."/>
            <person name="Singh A."/>
            <person name="Wilkins M.J."/>
            <person name="Williams K.H."/>
            <person name="Banfield J.F."/>
        </authorList>
    </citation>
    <scope>NUCLEOTIDE SEQUENCE [LARGE SCALE GENOMIC DNA]</scope>
</reference>
<comment type="catalytic activity">
    <reaction evidence="1">
        <text>inosine + phosphate = alpha-D-ribose 1-phosphate + hypoxanthine</text>
        <dbReference type="Rhea" id="RHEA:27646"/>
        <dbReference type="ChEBI" id="CHEBI:17368"/>
        <dbReference type="ChEBI" id="CHEBI:17596"/>
        <dbReference type="ChEBI" id="CHEBI:43474"/>
        <dbReference type="ChEBI" id="CHEBI:57720"/>
        <dbReference type="EC" id="2.4.2.1"/>
    </reaction>
    <physiologicalReaction direction="left-to-right" evidence="1">
        <dbReference type="Rhea" id="RHEA:27647"/>
    </physiologicalReaction>
</comment>
<comment type="catalytic activity">
    <reaction evidence="8">
        <text>adenosine + phosphate = alpha-D-ribose 1-phosphate + adenine</text>
        <dbReference type="Rhea" id="RHEA:27642"/>
        <dbReference type="ChEBI" id="CHEBI:16335"/>
        <dbReference type="ChEBI" id="CHEBI:16708"/>
        <dbReference type="ChEBI" id="CHEBI:43474"/>
        <dbReference type="ChEBI" id="CHEBI:57720"/>
        <dbReference type="EC" id="2.4.2.1"/>
    </reaction>
    <physiologicalReaction direction="left-to-right" evidence="8">
        <dbReference type="Rhea" id="RHEA:27643"/>
    </physiologicalReaction>
</comment>
<evidence type="ECO:0000256" key="2">
    <source>
        <dbReference type="ARBA" id="ARBA00007353"/>
    </source>
</evidence>
<dbReference type="AlphaFoldDB" id="A0A0G1UHR2"/>
<keyword evidence="4" id="KW-0479">Metal-binding</keyword>
<comment type="catalytic activity">
    <reaction evidence="7">
        <text>adenosine + H2O + H(+) = inosine + NH4(+)</text>
        <dbReference type="Rhea" id="RHEA:24408"/>
        <dbReference type="ChEBI" id="CHEBI:15377"/>
        <dbReference type="ChEBI" id="CHEBI:15378"/>
        <dbReference type="ChEBI" id="CHEBI:16335"/>
        <dbReference type="ChEBI" id="CHEBI:17596"/>
        <dbReference type="ChEBI" id="CHEBI:28938"/>
        <dbReference type="EC" id="3.5.4.4"/>
    </reaction>
    <physiologicalReaction direction="left-to-right" evidence="7">
        <dbReference type="Rhea" id="RHEA:24409"/>
    </physiologicalReaction>
</comment>
<evidence type="ECO:0000256" key="8">
    <source>
        <dbReference type="ARBA" id="ARBA00048968"/>
    </source>
</evidence>
<protein>
    <recommendedName>
        <fullName evidence="12">Purine nucleoside phosphorylase</fullName>
    </recommendedName>
</protein>
<comment type="similarity">
    <text evidence="2">Belongs to the purine nucleoside phosphorylase YfiH/LACC1 family.</text>
</comment>
<dbReference type="PANTHER" id="PTHR30616">
    <property type="entry name" value="UNCHARACTERIZED PROTEIN YFIH"/>
    <property type="match status" value="1"/>
</dbReference>
<evidence type="ECO:0000313" key="11">
    <source>
        <dbReference type="Proteomes" id="UP000034877"/>
    </source>
</evidence>
<keyword evidence="3" id="KW-0808">Transferase</keyword>
<dbReference type="PANTHER" id="PTHR30616:SF2">
    <property type="entry name" value="PURINE NUCLEOSIDE PHOSPHORYLASE LACC1"/>
    <property type="match status" value="1"/>
</dbReference>
<evidence type="ECO:0000256" key="9">
    <source>
        <dbReference type="ARBA" id="ARBA00049893"/>
    </source>
</evidence>
<dbReference type="EMBL" id="LCPE01000018">
    <property type="protein sequence ID" value="KKU93702.1"/>
    <property type="molecule type" value="Genomic_DNA"/>
</dbReference>
<dbReference type="InterPro" id="IPR003730">
    <property type="entry name" value="Cu_polyphenol_OxRdtase"/>
</dbReference>
<dbReference type="GO" id="GO:0005507">
    <property type="term" value="F:copper ion binding"/>
    <property type="evidence" value="ECO:0007669"/>
    <property type="project" value="TreeGrafter"/>
</dbReference>